<keyword evidence="3" id="KW-1185">Reference proteome</keyword>
<evidence type="ECO:0000313" key="3">
    <source>
        <dbReference type="Proteomes" id="UP001209878"/>
    </source>
</evidence>
<accession>A0AAD9UJC0</accession>
<dbReference type="InterPro" id="IPR050149">
    <property type="entry name" value="Collagen_superfamily"/>
</dbReference>
<reference evidence="2" key="1">
    <citation type="journal article" date="2023" name="Mol. Biol. Evol.">
        <title>Third-Generation Sequencing Reveals the Adaptive Role of the Epigenome in Three Deep-Sea Polychaetes.</title>
        <authorList>
            <person name="Perez M."/>
            <person name="Aroh O."/>
            <person name="Sun Y."/>
            <person name="Lan Y."/>
            <person name="Juniper S.K."/>
            <person name="Young C.R."/>
            <person name="Angers B."/>
            <person name="Qian P.Y."/>
        </authorList>
    </citation>
    <scope>NUCLEOTIDE SEQUENCE</scope>
    <source>
        <strain evidence="2">R07B-5</strain>
    </source>
</reference>
<sequence>MYDAPLRRVRSVNPSSAGEEFEKNFPPPPLFPPPPPTVKGDTNAILREAVFNNMKNVMKKLRSQKGRGEVRALGTSYGVYVSQQVPIGPVRLEQGPAGNSGPRGYPGPPGPPGPRGPKGRRGRGLPGPRGPAGPPGARGPPGPRGPKGEMGVMGEPGPVGLPGFRGVQGPPGPRGLNGKNGRAGLQGLPGDKGESGIPGLVIFEDEVAMNGVELEGLLAYRADVKQLFLRDHLSWRAIKVSRCGDKVIDRENGEECDDGNQDNNDACVQCLKARCGDGHIRYGYEECDGAEFGGKSCNTFRRGMKGYIRCTSKCRISYAKCHYVVR</sequence>
<dbReference type="EMBL" id="JAODUO010000053">
    <property type="protein sequence ID" value="KAK2191471.1"/>
    <property type="molecule type" value="Genomic_DNA"/>
</dbReference>
<feature type="region of interest" description="Disordered" evidence="1">
    <location>
        <begin position="90"/>
        <end position="155"/>
    </location>
</feature>
<feature type="compositionally biased region" description="Pro residues" evidence="1">
    <location>
        <begin position="105"/>
        <end position="115"/>
    </location>
</feature>
<dbReference type="Pfam" id="PF01391">
    <property type="entry name" value="Collagen"/>
    <property type="match status" value="1"/>
</dbReference>
<gene>
    <name evidence="2" type="ORF">NP493_53g20022</name>
</gene>
<feature type="region of interest" description="Disordered" evidence="1">
    <location>
        <begin position="1"/>
        <end position="39"/>
    </location>
</feature>
<evidence type="ECO:0000256" key="1">
    <source>
        <dbReference type="SAM" id="MobiDB-lite"/>
    </source>
</evidence>
<comment type="caution">
    <text evidence="2">The sequence shown here is derived from an EMBL/GenBank/DDBJ whole genome shotgun (WGS) entry which is preliminary data.</text>
</comment>
<dbReference type="GO" id="GO:0005615">
    <property type="term" value="C:extracellular space"/>
    <property type="evidence" value="ECO:0007669"/>
    <property type="project" value="TreeGrafter"/>
</dbReference>
<dbReference type="GO" id="GO:0030020">
    <property type="term" value="F:extracellular matrix structural constituent conferring tensile strength"/>
    <property type="evidence" value="ECO:0007669"/>
    <property type="project" value="TreeGrafter"/>
</dbReference>
<feature type="compositionally biased region" description="Pro residues" evidence="1">
    <location>
        <begin position="25"/>
        <end position="37"/>
    </location>
</feature>
<feature type="compositionally biased region" description="Pro residues" evidence="1">
    <location>
        <begin position="128"/>
        <end position="144"/>
    </location>
</feature>
<dbReference type="Proteomes" id="UP001209878">
    <property type="component" value="Unassembled WGS sequence"/>
</dbReference>
<dbReference type="AlphaFoldDB" id="A0AAD9UJC0"/>
<proteinExistence type="predicted"/>
<dbReference type="InterPro" id="IPR008160">
    <property type="entry name" value="Collagen"/>
</dbReference>
<protein>
    <submittedName>
        <fullName evidence="2">Uncharacterized protein</fullName>
    </submittedName>
</protein>
<dbReference type="PANTHER" id="PTHR24023">
    <property type="entry name" value="COLLAGEN ALPHA"/>
    <property type="match status" value="1"/>
</dbReference>
<dbReference type="GO" id="GO:0030198">
    <property type="term" value="P:extracellular matrix organization"/>
    <property type="evidence" value="ECO:0007669"/>
    <property type="project" value="TreeGrafter"/>
</dbReference>
<name>A0AAD9UJC0_RIDPI</name>
<organism evidence="2 3">
    <name type="scientific">Ridgeia piscesae</name>
    <name type="common">Tubeworm</name>
    <dbReference type="NCBI Taxonomy" id="27915"/>
    <lineage>
        <taxon>Eukaryota</taxon>
        <taxon>Metazoa</taxon>
        <taxon>Spiralia</taxon>
        <taxon>Lophotrochozoa</taxon>
        <taxon>Annelida</taxon>
        <taxon>Polychaeta</taxon>
        <taxon>Sedentaria</taxon>
        <taxon>Canalipalpata</taxon>
        <taxon>Sabellida</taxon>
        <taxon>Siboglinidae</taxon>
        <taxon>Ridgeia</taxon>
    </lineage>
</organism>
<evidence type="ECO:0000313" key="2">
    <source>
        <dbReference type="EMBL" id="KAK2191471.1"/>
    </source>
</evidence>
<dbReference type="GO" id="GO:0031012">
    <property type="term" value="C:extracellular matrix"/>
    <property type="evidence" value="ECO:0007669"/>
    <property type="project" value="TreeGrafter"/>
</dbReference>
<dbReference type="PANTHER" id="PTHR24023:SF1082">
    <property type="entry name" value="COLLAGEN TRIPLE HELIX REPEAT"/>
    <property type="match status" value="1"/>
</dbReference>